<evidence type="ECO:0000256" key="2">
    <source>
        <dbReference type="ARBA" id="ARBA00022737"/>
    </source>
</evidence>
<dbReference type="OrthoDB" id="2160613at2759"/>
<protein>
    <recommendedName>
        <fullName evidence="7">U2A'/phosphoprotein 32 family A C-terminal domain-containing protein</fullName>
    </recommendedName>
</protein>
<evidence type="ECO:0000313" key="6">
    <source>
        <dbReference type="Proteomes" id="UP000001307"/>
    </source>
</evidence>
<evidence type="ECO:0000256" key="1">
    <source>
        <dbReference type="ARBA" id="ARBA00022614"/>
    </source>
</evidence>
<dbReference type="GO" id="GO:0042393">
    <property type="term" value="F:histone binding"/>
    <property type="evidence" value="ECO:0007669"/>
    <property type="project" value="TreeGrafter"/>
</dbReference>
<dbReference type="PANTHER" id="PTHR11375">
    <property type="entry name" value="ACIDIC LEUCINE-RICH NUCLEAR PHOSPHOPROTEIN 32"/>
    <property type="match status" value="1"/>
</dbReference>
<dbReference type="InParanoid" id="E4WW34"/>
<keyword evidence="1" id="KW-0433">Leucine-rich repeat</keyword>
<feature type="compositionally biased region" description="Acidic residues" evidence="4">
    <location>
        <begin position="149"/>
        <end position="168"/>
    </location>
</feature>
<feature type="region of interest" description="Disordered" evidence="4">
    <location>
        <begin position="143"/>
        <end position="242"/>
    </location>
</feature>
<dbReference type="InterPro" id="IPR045081">
    <property type="entry name" value="AN32"/>
</dbReference>
<evidence type="ECO:0000256" key="4">
    <source>
        <dbReference type="SAM" id="MobiDB-lite"/>
    </source>
</evidence>
<dbReference type="SUPFAM" id="SSF52058">
    <property type="entry name" value="L domain-like"/>
    <property type="match status" value="1"/>
</dbReference>
<gene>
    <name evidence="5" type="ORF">GSOID_T00009097001</name>
</gene>
<feature type="compositionally biased region" description="Acidic residues" evidence="4">
    <location>
        <begin position="182"/>
        <end position="209"/>
    </location>
</feature>
<dbReference type="Pfam" id="PF14580">
    <property type="entry name" value="LRR_9"/>
    <property type="match status" value="1"/>
</dbReference>
<dbReference type="AlphaFoldDB" id="E4WW34"/>
<dbReference type="PANTHER" id="PTHR11375:SF0">
    <property type="entry name" value="ACIDIC LEUCINE-RICH NUCLEAR PHOSPHOPROTEIN 32 FAMILY MEMBER A"/>
    <property type="match status" value="1"/>
</dbReference>
<comment type="similarity">
    <text evidence="3">Belongs to the ANP32 family.</text>
</comment>
<keyword evidence="6" id="KW-1185">Reference proteome</keyword>
<evidence type="ECO:0008006" key="7">
    <source>
        <dbReference type="Google" id="ProtNLM"/>
    </source>
</evidence>
<dbReference type="InterPro" id="IPR032675">
    <property type="entry name" value="LRR_dom_sf"/>
</dbReference>
<proteinExistence type="inferred from homology"/>
<dbReference type="Gene3D" id="3.80.10.10">
    <property type="entry name" value="Ribonuclease Inhibitor"/>
    <property type="match status" value="1"/>
</dbReference>
<accession>E4WW34</accession>
<name>E4WW34_OIKDI</name>
<evidence type="ECO:0000313" key="5">
    <source>
        <dbReference type="EMBL" id="CBY21337.1"/>
    </source>
</evidence>
<reference evidence="5" key="1">
    <citation type="journal article" date="2010" name="Science">
        <title>Plasticity of animal genome architecture unmasked by rapid evolution of a pelagic tunicate.</title>
        <authorList>
            <person name="Denoeud F."/>
            <person name="Henriet S."/>
            <person name="Mungpakdee S."/>
            <person name="Aury J.M."/>
            <person name="Da Silva C."/>
            <person name="Brinkmann H."/>
            <person name="Mikhaleva J."/>
            <person name="Olsen L.C."/>
            <person name="Jubin C."/>
            <person name="Canestro C."/>
            <person name="Bouquet J.M."/>
            <person name="Danks G."/>
            <person name="Poulain J."/>
            <person name="Campsteijn C."/>
            <person name="Adamski M."/>
            <person name="Cross I."/>
            <person name="Yadetie F."/>
            <person name="Muffato M."/>
            <person name="Louis A."/>
            <person name="Butcher S."/>
            <person name="Tsagkogeorga G."/>
            <person name="Konrad A."/>
            <person name="Singh S."/>
            <person name="Jensen M.F."/>
            <person name="Cong E.H."/>
            <person name="Eikeseth-Otteraa H."/>
            <person name="Noel B."/>
            <person name="Anthouard V."/>
            <person name="Porcel B.M."/>
            <person name="Kachouri-Lafond R."/>
            <person name="Nishino A."/>
            <person name="Ugolini M."/>
            <person name="Chourrout P."/>
            <person name="Nishida H."/>
            <person name="Aasland R."/>
            <person name="Huzurbazar S."/>
            <person name="Westhof E."/>
            <person name="Delsuc F."/>
            <person name="Lehrach H."/>
            <person name="Reinhardt R."/>
            <person name="Weissenbach J."/>
            <person name="Roy S.W."/>
            <person name="Artiguenave F."/>
            <person name="Postlethwait J.H."/>
            <person name="Manak J.R."/>
            <person name="Thompson E.M."/>
            <person name="Jaillon O."/>
            <person name="Du Pasquier L."/>
            <person name="Boudinot P."/>
            <person name="Liberles D.A."/>
            <person name="Volff J.N."/>
            <person name="Philippe H."/>
            <person name="Lenhard B."/>
            <person name="Roest Crollius H."/>
            <person name="Wincker P."/>
            <person name="Chourrout D."/>
        </authorList>
    </citation>
    <scope>NUCLEOTIDE SEQUENCE [LARGE SCALE GENOMIC DNA]</scope>
</reference>
<dbReference type="GO" id="GO:0005634">
    <property type="term" value="C:nucleus"/>
    <property type="evidence" value="ECO:0007669"/>
    <property type="project" value="TreeGrafter"/>
</dbReference>
<evidence type="ECO:0000256" key="3">
    <source>
        <dbReference type="ARBA" id="ARBA00025777"/>
    </source>
</evidence>
<sequence>MVSLSDRISKVDDENTELNLDGLQKPDLALLSAKADVITELSLNACKINNLSSLPKMSGLFKLQLNDNSLSDISELAAKCPGLMELSVSGNKKIASIDQLKPLAELKTLLKIELEGCDIAEDKDYRKPVFAAIATLSNVDGFDKRGIEIPDDDDEDEEEEEESEEEESGGGGLAALYNADLPSEDEEDGDYDSNEEPEGSDGEEDEDEIIQPSEGNDEGAGSSGLSSGPPPKRARTVSDDSD</sequence>
<keyword evidence="2" id="KW-0677">Repeat</keyword>
<dbReference type="Proteomes" id="UP000001307">
    <property type="component" value="Unassembled WGS sequence"/>
</dbReference>
<organism evidence="5">
    <name type="scientific">Oikopleura dioica</name>
    <name type="common">Tunicate</name>
    <dbReference type="NCBI Taxonomy" id="34765"/>
    <lineage>
        <taxon>Eukaryota</taxon>
        <taxon>Metazoa</taxon>
        <taxon>Chordata</taxon>
        <taxon>Tunicata</taxon>
        <taxon>Appendicularia</taxon>
        <taxon>Copelata</taxon>
        <taxon>Oikopleuridae</taxon>
        <taxon>Oikopleura</taxon>
    </lineage>
</organism>
<dbReference type="EMBL" id="FN653017">
    <property type="protein sequence ID" value="CBY21337.1"/>
    <property type="molecule type" value="Genomic_DNA"/>
</dbReference>